<evidence type="ECO:0000259" key="7">
    <source>
        <dbReference type="Pfam" id="PF01292"/>
    </source>
</evidence>
<evidence type="ECO:0000313" key="8">
    <source>
        <dbReference type="EMBL" id="GGF97572.1"/>
    </source>
</evidence>
<name>A0A8J3E8Z7_9GAMM</name>
<keyword evidence="5 6" id="KW-0472">Membrane</keyword>
<evidence type="ECO:0000256" key="4">
    <source>
        <dbReference type="ARBA" id="ARBA00022989"/>
    </source>
</evidence>
<dbReference type="Gene3D" id="1.20.950.20">
    <property type="entry name" value="Transmembrane di-heme cytochromes, Chain C"/>
    <property type="match status" value="1"/>
</dbReference>
<dbReference type="InterPro" id="IPR016174">
    <property type="entry name" value="Di-haem_cyt_TM"/>
</dbReference>
<feature type="transmembrane region" description="Helical" evidence="6">
    <location>
        <begin position="7"/>
        <end position="27"/>
    </location>
</feature>
<proteinExistence type="predicted"/>
<reference evidence="8" key="1">
    <citation type="journal article" date="2014" name="Int. J. Syst. Evol. Microbiol.">
        <title>Complete genome sequence of Corynebacterium casei LMG S-19264T (=DSM 44701T), isolated from a smear-ripened cheese.</title>
        <authorList>
            <consortium name="US DOE Joint Genome Institute (JGI-PGF)"/>
            <person name="Walter F."/>
            <person name="Albersmeier A."/>
            <person name="Kalinowski J."/>
            <person name="Ruckert C."/>
        </authorList>
    </citation>
    <scope>NUCLEOTIDE SEQUENCE</scope>
    <source>
        <strain evidence="8">CGMCC 1.15758</strain>
    </source>
</reference>
<dbReference type="OrthoDB" id="5624095at2"/>
<dbReference type="Pfam" id="PF01292">
    <property type="entry name" value="Ni_hydr_CYTB"/>
    <property type="match status" value="1"/>
</dbReference>
<keyword evidence="4 6" id="KW-1133">Transmembrane helix</keyword>
<dbReference type="EMBL" id="BMJS01000012">
    <property type="protein sequence ID" value="GGF97572.1"/>
    <property type="molecule type" value="Genomic_DNA"/>
</dbReference>
<comment type="caution">
    <text evidence="8">The sequence shown here is derived from an EMBL/GenBank/DDBJ whole genome shotgun (WGS) entry which is preliminary data.</text>
</comment>
<dbReference type="GO" id="GO:0005886">
    <property type="term" value="C:plasma membrane"/>
    <property type="evidence" value="ECO:0007669"/>
    <property type="project" value="UniProtKB-SubCell"/>
</dbReference>
<dbReference type="AlphaFoldDB" id="A0A8J3E8Z7"/>
<evidence type="ECO:0000256" key="1">
    <source>
        <dbReference type="ARBA" id="ARBA00004651"/>
    </source>
</evidence>
<dbReference type="RefSeq" id="WP_117002488.1">
    <property type="nucleotide sequence ID" value="NZ_BMJS01000012.1"/>
</dbReference>
<dbReference type="Proteomes" id="UP000636949">
    <property type="component" value="Unassembled WGS sequence"/>
</dbReference>
<comment type="subcellular location">
    <subcellularLocation>
        <location evidence="1">Cell membrane</location>
        <topology evidence="1">Multi-pass membrane protein</topology>
    </subcellularLocation>
</comment>
<feature type="transmembrane region" description="Helical" evidence="6">
    <location>
        <begin position="156"/>
        <end position="178"/>
    </location>
</feature>
<evidence type="ECO:0000256" key="2">
    <source>
        <dbReference type="ARBA" id="ARBA00022475"/>
    </source>
</evidence>
<evidence type="ECO:0000256" key="3">
    <source>
        <dbReference type="ARBA" id="ARBA00022692"/>
    </source>
</evidence>
<keyword evidence="2" id="KW-1003">Cell membrane</keyword>
<accession>A0A8J3E8Z7</accession>
<protein>
    <recommendedName>
        <fullName evidence="7">Cytochrome b561 bacterial/Ni-hydrogenase domain-containing protein</fullName>
    </recommendedName>
</protein>
<reference evidence="8" key="2">
    <citation type="submission" date="2020-09" db="EMBL/GenBank/DDBJ databases">
        <authorList>
            <person name="Sun Q."/>
            <person name="Zhou Y."/>
        </authorList>
    </citation>
    <scope>NUCLEOTIDE SEQUENCE</scope>
    <source>
        <strain evidence="8">CGMCC 1.15758</strain>
    </source>
</reference>
<keyword evidence="9" id="KW-1185">Reference proteome</keyword>
<feature type="domain" description="Cytochrome b561 bacterial/Ni-hydrogenase" evidence="7">
    <location>
        <begin position="6"/>
        <end position="179"/>
    </location>
</feature>
<feature type="transmembrane region" description="Helical" evidence="6">
    <location>
        <begin position="47"/>
        <end position="67"/>
    </location>
</feature>
<evidence type="ECO:0000256" key="5">
    <source>
        <dbReference type="ARBA" id="ARBA00023136"/>
    </source>
</evidence>
<dbReference type="GO" id="GO:0009055">
    <property type="term" value="F:electron transfer activity"/>
    <property type="evidence" value="ECO:0007669"/>
    <property type="project" value="InterPro"/>
</dbReference>
<evidence type="ECO:0000256" key="6">
    <source>
        <dbReference type="SAM" id="Phobius"/>
    </source>
</evidence>
<dbReference type="SUPFAM" id="SSF81342">
    <property type="entry name" value="Transmembrane di-heme cytochromes"/>
    <property type="match status" value="1"/>
</dbReference>
<evidence type="ECO:0000313" key="9">
    <source>
        <dbReference type="Proteomes" id="UP000636949"/>
    </source>
</evidence>
<sequence length="186" mass="21396">MKKQTHYDVLAHVIHWLFALMIIFQLLSAQWMHHKIKPGVEPWTLKLFLFHEIFGVTVFFLLLAYLLRAASLVEKDKFGHLFPYNKKGLSLVIADIKTLCRCRLPDRDFGGLAGLIQGLGFLLLFLVALLGTLWLVIPANYIGASLLHDIKELHEFFAQIVWYYLAGHVGMFLIHVIVDKISKNKK</sequence>
<organism evidence="8 9">
    <name type="scientific">Cysteiniphilum litorale</name>
    <dbReference type="NCBI Taxonomy" id="2056700"/>
    <lineage>
        <taxon>Bacteria</taxon>
        <taxon>Pseudomonadati</taxon>
        <taxon>Pseudomonadota</taxon>
        <taxon>Gammaproteobacteria</taxon>
        <taxon>Thiotrichales</taxon>
        <taxon>Fastidiosibacteraceae</taxon>
        <taxon>Cysteiniphilum</taxon>
    </lineage>
</organism>
<keyword evidence="3 6" id="KW-0812">Transmembrane</keyword>
<dbReference type="GO" id="GO:0022904">
    <property type="term" value="P:respiratory electron transport chain"/>
    <property type="evidence" value="ECO:0007669"/>
    <property type="project" value="InterPro"/>
</dbReference>
<feature type="transmembrane region" description="Helical" evidence="6">
    <location>
        <begin position="111"/>
        <end position="136"/>
    </location>
</feature>
<dbReference type="InterPro" id="IPR011577">
    <property type="entry name" value="Cyt_b561_bac/Ni-Hgenase"/>
</dbReference>
<gene>
    <name evidence="8" type="ORF">GCM10010995_13440</name>
</gene>